<gene>
    <name evidence="1" type="ORF">U0R22_002194</name>
</gene>
<dbReference type="EMBL" id="CP139858">
    <property type="protein sequence ID" value="WQB98052.1"/>
    <property type="molecule type" value="Genomic_DNA"/>
</dbReference>
<keyword evidence="2" id="KW-1185">Reference proteome</keyword>
<name>A0ABZ0VM82_9HYPH</name>
<dbReference type="Proteomes" id="UP001322481">
    <property type="component" value="Chromosome"/>
</dbReference>
<sequence>MALRLLYISLSACFLEECQNAGDIGADMKRLVFAAAVFAFACHCAPSRADDERSCQIIAAAALLSGKTNCRDGDIITISGITTKEVPEAIARYCDFWAQIVVLPDASASDASGHLVLCKYRQREAAPSQP</sequence>
<evidence type="ECO:0000313" key="1">
    <source>
        <dbReference type="EMBL" id="WQB98052.1"/>
    </source>
</evidence>
<dbReference type="RefSeq" id="WP_322418483.1">
    <property type="nucleotide sequence ID" value="NZ_CP139858.1"/>
</dbReference>
<accession>A0ABZ0VM82</accession>
<evidence type="ECO:0000313" key="2">
    <source>
        <dbReference type="Proteomes" id="UP001322481"/>
    </source>
</evidence>
<proteinExistence type="predicted"/>
<reference evidence="1 2" key="1">
    <citation type="submission" date="2023-11" db="EMBL/GenBank/DDBJ databases">
        <authorList>
            <person name="Panchal A.K."/>
            <person name="Meaney J.S."/>
            <person name="Karas B.J."/>
            <person name="diCenzo G.C."/>
        </authorList>
    </citation>
    <scope>NUCLEOTIDE SEQUENCE [LARGE SCALE GENOMIC DNA]</scope>
    <source>
        <strain evidence="1 2">NZP2235</strain>
    </source>
</reference>
<organism evidence="1 2">
    <name type="scientific">Mesorhizobium huakuii</name>
    <dbReference type="NCBI Taxonomy" id="28104"/>
    <lineage>
        <taxon>Bacteria</taxon>
        <taxon>Pseudomonadati</taxon>
        <taxon>Pseudomonadota</taxon>
        <taxon>Alphaproteobacteria</taxon>
        <taxon>Hyphomicrobiales</taxon>
        <taxon>Phyllobacteriaceae</taxon>
        <taxon>Mesorhizobium</taxon>
    </lineage>
</organism>
<protein>
    <submittedName>
        <fullName evidence="1">Uncharacterized protein</fullName>
    </submittedName>
</protein>